<dbReference type="GO" id="GO:0004674">
    <property type="term" value="F:protein serine/threonine kinase activity"/>
    <property type="evidence" value="ECO:0007669"/>
    <property type="project" value="UniProtKB-KW"/>
</dbReference>
<feature type="domain" description="Protein kinase" evidence="15">
    <location>
        <begin position="11"/>
        <end position="271"/>
    </location>
</feature>
<keyword evidence="2" id="KW-0723">Serine/threonine-protein kinase</keyword>
<dbReference type="InterPro" id="IPR011009">
    <property type="entry name" value="Kinase-like_dom_sf"/>
</dbReference>
<dbReference type="Proteomes" id="UP000287156">
    <property type="component" value="Unassembled WGS sequence"/>
</dbReference>
<keyword evidence="6 17" id="KW-0418">Kinase</keyword>
<feature type="domain" description="PASTA" evidence="16">
    <location>
        <begin position="499"/>
        <end position="566"/>
    </location>
</feature>
<dbReference type="PANTHER" id="PTHR43289">
    <property type="entry name" value="MITOGEN-ACTIVATED PROTEIN KINASE KINASE KINASE 20-RELATED"/>
    <property type="match status" value="1"/>
</dbReference>
<dbReference type="PROSITE" id="PS00107">
    <property type="entry name" value="PROTEIN_KINASE_ATP"/>
    <property type="match status" value="1"/>
</dbReference>
<dbReference type="CDD" id="cd14014">
    <property type="entry name" value="STKc_PknB_like"/>
    <property type="match status" value="1"/>
</dbReference>
<dbReference type="SMART" id="SM00740">
    <property type="entry name" value="PASTA"/>
    <property type="match status" value="3"/>
</dbReference>
<dbReference type="Gene3D" id="1.10.510.10">
    <property type="entry name" value="Transferase(Phosphotransferase) domain 1"/>
    <property type="match status" value="1"/>
</dbReference>
<dbReference type="PROSITE" id="PS00108">
    <property type="entry name" value="PROTEIN_KINASE_ST"/>
    <property type="match status" value="1"/>
</dbReference>
<keyword evidence="5 13" id="KW-0547">Nucleotide-binding</keyword>
<evidence type="ECO:0000256" key="13">
    <source>
        <dbReference type="PROSITE-ProRule" id="PRU10141"/>
    </source>
</evidence>
<dbReference type="Pfam" id="PF21160">
    <property type="entry name" value="PrkC-like_PASTA-like"/>
    <property type="match status" value="1"/>
</dbReference>
<evidence type="ECO:0000256" key="4">
    <source>
        <dbReference type="ARBA" id="ARBA00022679"/>
    </source>
</evidence>
<evidence type="ECO:0000313" key="17">
    <source>
        <dbReference type="EMBL" id="RST75446.1"/>
    </source>
</evidence>
<dbReference type="CDD" id="cd06577">
    <property type="entry name" value="PASTA_pknB"/>
    <property type="match status" value="3"/>
</dbReference>
<evidence type="ECO:0000313" key="18">
    <source>
        <dbReference type="Proteomes" id="UP000287156"/>
    </source>
</evidence>
<keyword evidence="8" id="KW-0735">Signal-anchor</keyword>
<evidence type="ECO:0000256" key="8">
    <source>
        <dbReference type="ARBA" id="ARBA00022968"/>
    </source>
</evidence>
<evidence type="ECO:0000259" key="15">
    <source>
        <dbReference type="PROSITE" id="PS50011"/>
    </source>
</evidence>
<feature type="domain" description="PASTA" evidence="16">
    <location>
        <begin position="363"/>
        <end position="430"/>
    </location>
</feature>
<dbReference type="EMBL" id="QYTV02000003">
    <property type="protein sequence ID" value="RST75446.1"/>
    <property type="molecule type" value="Genomic_DNA"/>
</dbReference>
<evidence type="ECO:0000256" key="2">
    <source>
        <dbReference type="ARBA" id="ARBA00022527"/>
    </source>
</evidence>
<evidence type="ECO:0000256" key="5">
    <source>
        <dbReference type="ARBA" id="ARBA00022741"/>
    </source>
</evidence>
<dbReference type="InterPro" id="IPR005543">
    <property type="entry name" value="PASTA_dom"/>
</dbReference>
<evidence type="ECO:0000256" key="3">
    <source>
        <dbReference type="ARBA" id="ARBA00022544"/>
    </source>
</evidence>
<evidence type="ECO:0000259" key="16">
    <source>
        <dbReference type="PROSITE" id="PS51178"/>
    </source>
</evidence>
<keyword evidence="3" id="KW-0309">Germination</keyword>
<comment type="caution">
    <text evidence="17">The sequence shown here is derived from an EMBL/GenBank/DDBJ whole genome shotgun (WGS) entry which is preliminary data.</text>
</comment>
<feature type="binding site" evidence="13">
    <location>
        <position position="40"/>
    </location>
    <ligand>
        <name>ATP</name>
        <dbReference type="ChEBI" id="CHEBI:30616"/>
    </ligand>
</feature>
<dbReference type="EC" id="2.7.11.1" evidence="1"/>
<sequence length="654" mass="72878">MLIGKRISGRYKIITMIGGGGMANVYLAHDMILDRDVAVKILRLDFADEDEFIRRFQREAQSATSLNHPNIVNIFDVGEEDNIYYIVMEYVDGMTLKQYIQNYYPISVEKVIDIVKQLTSALAHAHYNHIIHRDIKPQNILIDHDGNVKITDFGIAMALTATSITQTNAVLGSVHYLSPEQARGGMATKKSDIYSLGIVMFELLTGRLPFSGESAVSIALKHLQSETPPPTRWNPDIPQSVENIVLKATAKDPFLRYNSVEEMGKDLETALDPERLQEPKFIIPEDNDATKAIPVITDELVESLDDDTMIHQIENKDPEKPNNNNKDKVKKKKKKWPWVVGSILLVLILATALLMTVMPSLMSAKVVQVPDVSGELYEDAVLSLVEAGFEIGETNQIPDEEVAEGEVIKTSPKAGREVKKGSVITIYLSTGKEKFVLSDYKGREYEAIVELLEKEGFDHIDKEEVYDAASPGTIIGQDPAPGSEVVPSETKLIFKVSLGEEKVTLKDLTGNNQKGLENYEESSGLIIDFSDEEYSDDVPEGLVIRQDPAPGTELMKGSTVKVTISKGQEEIPPKEVTREINIPYEPSEEGKPQEIRIFIEDMNHSMTVPAETFSIDAPMKKQLKFTIEKGKKAGYKVVRDNTVILDEEVPYPGD</sequence>
<dbReference type="Gene3D" id="3.30.200.20">
    <property type="entry name" value="Phosphorylase Kinase, domain 1"/>
    <property type="match status" value="1"/>
</dbReference>
<evidence type="ECO:0000256" key="7">
    <source>
        <dbReference type="ARBA" id="ARBA00022840"/>
    </source>
</evidence>
<evidence type="ECO:0000256" key="12">
    <source>
        <dbReference type="ARBA" id="ARBA00070041"/>
    </source>
</evidence>
<dbReference type="FunFam" id="1.10.510.10:FF:000021">
    <property type="entry name" value="Serine/threonine protein kinase"/>
    <property type="match status" value="1"/>
</dbReference>
<evidence type="ECO:0000256" key="1">
    <source>
        <dbReference type="ARBA" id="ARBA00012513"/>
    </source>
</evidence>
<dbReference type="SUPFAM" id="SSF56112">
    <property type="entry name" value="Protein kinase-like (PK-like)"/>
    <property type="match status" value="1"/>
</dbReference>
<dbReference type="Pfam" id="PF03793">
    <property type="entry name" value="PASTA"/>
    <property type="match status" value="3"/>
</dbReference>
<organism evidence="17 18">
    <name type="scientific">Siminovitchia acidinfaciens</name>
    <dbReference type="NCBI Taxonomy" id="2321395"/>
    <lineage>
        <taxon>Bacteria</taxon>
        <taxon>Bacillati</taxon>
        <taxon>Bacillota</taxon>
        <taxon>Bacilli</taxon>
        <taxon>Bacillales</taxon>
        <taxon>Bacillaceae</taxon>
        <taxon>Siminovitchia</taxon>
    </lineage>
</organism>
<evidence type="ECO:0000256" key="14">
    <source>
        <dbReference type="SAM" id="Phobius"/>
    </source>
</evidence>
<dbReference type="InterPro" id="IPR008271">
    <property type="entry name" value="Ser/Thr_kinase_AS"/>
</dbReference>
<comment type="subcellular location">
    <subcellularLocation>
        <location evidence="11">Spore membrane</location>
        <topology evidence="11">Single-pass type II membrane protein</topology>
    </subcellularLocation>
</comment>
<dbReference type="RefSeq" id="WP_126049956.1">
    <property type="nucleotide sequence ID" value="NZ_QYTV02000003.1"/>
</dbReference>
<accession>A0A429Y2Q9</accession>
<evidence type="ECO:0000256" key="6">
    <source>
        <dbReference type="ARBA" id="ARBA00022777"/>
    </source>
</evidence>
<dbReference type="OrthoDB" id="9788659at2"/>
<feature type="domain" description="PASTA" evidence="16">
    <location>
        <begin position="431"/>
        <end position="498"/>
    </location>
</feature>
<dbReference type="Gene3D" id="2.60.40.2560">
    <property type="match status" value="1"/>
</dbReference>
<gene>
    <name evidence="17" type="primary">pknB</name>
    <name evidence="17" type="ORF">D4T97_009400</name>
</gene>
<dbReference type="PROSITE" id="PS51178">
    <property type="entry name" value="PASTA"/>
    <property type="match status" value="3"/>
</dbReference>
<keyword evidence="4" id="KW-0808">Transferase</keyword>
<dbReference type="Pfam" id="PF00069">
    <property type="entry name" value="Pkinase"/>
    <property type="match status" value="1"/>
</dbReference>
<keyword evidence="14" id="KW-0472">Membrane</keyword>
<dbReference type="InterPro" id="IPR017441">
    <property type="entry name" value="Protein_kinase_ATP_BS"/>
</dbReference>
<dbReference type="Gene3D" id="3.30.10.20">
    <property type="match status" value="3"/>
</dbReference>
<dbReference type="AlphaFoldDB" id="A0A429Y2Q9"/>
<dbReference type="PANTHER" id="PTHR43289:SF34">
    <property type="entry name" value="SERINE_THREONINE-PROTEIN KINASE YBDM-RELATED"/>
    <property type="match status" value="1"/>
</dbReference>
<dbReference type="GO" id="GO:0007165">
    <property type="term" value="P:signal transduction"/>
    <property type="evidence" value="ECO:0007669"/>
    <property type="project" value="UniProtKB-ARBA"/>
</dbReference>
<dbReference type="GO" id="GO:0009847">
    <property type="term" value="P:spore germination"/>
    <property type="evidence" value="ECO:0007669"/>
    <property type="project" value="UniProtKB-ARBA"/>
</dbReference>
<evidence type="ECO:0000256" key="10">
    <source>
        <dbReference type="ARBA" id="ARBA00048679"/>
    </source>
</evidence>
<keyword evidence="18" id="KW-1185">Reference proteome</keyword>
<dbReference type="InterPro" id="IPR000719">
    <property type="entry name" value="Prot_kinase_dom"/>
</dbReference>
<dbReference type="PROSITE" id="PS50011">
    <property type="entry name" value="PROTEIN_KINASE_DOM"/>
    <property type="match status" value="1"/>
</dbReference>
<evidence type="ECO:0000256" key="11">
    <source>
        <dbReference type="ARBA" id="ARBA00060432"/>
    </source>
</evidence>
<name>A0A429Y2Q9_9BACI</name>
<evidence type="ECO:0000256" key="9">
    <source>
        <dbReference type="ARBA" id="ARBA00047899"/>
    </source>
</evidence>
<dbReference type="GO" id="GO:0071224">
    <property type="term" value="P:cellular response to peptidoglycan"/>
    <property type="evidence" value="ECO:0007669"/>
    <property type="project" value="UniProtKB-ARBA"/>
</dbReference>
<proteinExistence type="predicted"/>
<keyword evidence="14" id="KW-0812">Transmembrane</keyword>
<keyword evidence="7 13" id="KW-0067">ATP-binding</keyword>
<reference evidence="17" key="1">
    <citation type="submission" date="2018-12" db="EMBL/GenBank/DDBJ databases">
        <authorList>
            <person name="Sun L."/>
            <person name="Chen Z."/>
        </authorList>
    </citation>
    <scope>NUCLEOTIDE SEQUENCE [LARGE SCALE GENOMIC DNA]</scope>
    <source>
        <strain evidence="17">3-2-2</strain>
    </source>
</reference>
<protein>
    <recommendedName>
        <fullName evidence="12">Serine/threonine-protein kinase PrkC</fullName>
        <ecNumber evidence="1">2.7.11.1</ecNumber>
    </recommendedName>
</protein>
<feature type="transmembrane region" description="Helical" evidence="14">
    <location>
        <begin position="336"/>
        <end position="358"/>
    </location>
</feature>
<dbReference type="FunFam" id="3.30.200.20:FF:000035">
    <property type="entry name" value="Serine/threonine protein kinase Stk1"/>
    <property type="match status" value="1"/>
</dbReference>
<keyword evidence="14" id="KW-1133">Transmembrane helix</keyword>
<comment type="catalytic activity">
    <reaction evidence="10">
        <text>L-seryl-[protein] + ATP = O-phospho-L-seryl-[protein] + ADP + H(+)</text>
        <dbReference type="Rhea" id="RHEA:17989"/>
        <dbReference type="Rhea" id="RHEA-COMP:9863"/>
        <dbReference type="Rhea" id="RHEA-COMP:11604"/>
        <dbReference type="ChEBI" id="CHEBI:15378"/>
        <dbReference type="ChEBI" id="CHEBI:29999"/>
        <dbReference type="ChEBI" id="CHEBI:30616"/>
        <dbReference type="ChEBI" id="CHEBI:83421"/>
        <dbReference type="ChEBI" id="CHEBI:456216"/>
        <dbReference type="EC" id="2.7.11.1"/>
    </reaction>
</comment>
<dbReference type="SMART" id="SM00220">
    <property type="entry name" value="S_TKc"/>
    <property type="match status" value="1"/>
</dbReference>
<comment type="catalytic activity">
    <reaction evidence="9">
        <text>L-threonyl-[protein] + ATP = O-phospho-L-threonyl-[protein] + ADP + H(+)</text>
        <dbReference type="Rhea" id="RHEA:46608"/>
        <dbReference type="Rhea" id="RHEA-COMP:11060"/>
        <dbReference type="Rhea" id="RHEA-COMP:11605"/>
        <dbReference type="ChEBI" id="CHEBI:15378"/>
        <dbReference type="ChEBI" id="CHEBI:30013"/>
        <dbReference type="ChEBI" id="CHEBI:30616"/>
        <dbReference type="ChEBI" id="CHEBI:61977"/>
        <dbReference type="ChEBI" id="CHEBI:456216"/>
        <dbReference type="EC" id="2.7.11.1"/>
    </reaction>
</comment>
<dbReference type="NCBIfam" id="NF033483">
    <property type="entry name" value="PknB_PASTA_kin"/>
    <property type="match status" value="1"/>
</dbReference>
<dbReference type="GO" id="GO:0005524">
    <property type="term" value="F:ATP binding"/>
    <property type="evidence" value="ECO:0007669"/>
    <property type="project" value="UniProtKB-UniRule"/>
</dbReference>